<dbReference type="Pfam" id="PF13649">
    <property type="entry name" value="Methyltransf_25"/>
    <property type="match status" value="1"/>
</dbReference>
<comment type="caution">
    <text evidence="3">The sequence shown here is derived from an EMBL/GenBank/DDBJ whole genome shotgun (WGS) entry which is preliminary data.</text>
</comment>
<dbReference type="InterPro" id="IPR029063">
    <property type="entry name" value="SAM-dependent_MTases_sf"/>
</dbReference>
<keyword evidence="4" id="KW-1185">Reference proteome</keyword>
<dbReference type="InterPro" id="IPR041698">
    <property type="entry name" value="Methyltransf_25"/>
</dbReference>
<organism evidence="3 4">
    <name type="scientific">Dankookia rubra</name>
    <dbReference type="NCBI Taxonomy" id="1442381"/>
    <lineage>
        <taxon>Bacteria</taxon>
        <taxon>Pseudomonadati</taxon>
        <taxon>Pseudomonadota</taxon>
        <taxon>Alphaproteobacteria</taxon>
        <taxon>Acetobacterales</taxon>
        <taxon>Roseomonadaceae</taxon>
        <taxon>Dankookia</taxon>
    </lineage>
</organism>
<feature type="domain" description="Methyltransferase" evidence="2">
    <location>
        <begin position="127"/>
        <end position="219"/>
    </location>
</feature>
<keyword evidence="3" id="KW-0808">Transferase</keyword>
<evidence type="ECO:0000313" key="4">
    <source>
        <dbReference type="Proteomes" id="UP000295096"/>
    </source>
</evidence>
<name>A0A4R5QIU6_9PROT</name>
<dbReference type="AlphaFoldDB" id="A0A4R5QIU6"/>
<dbReference type="OrthoDB" id="9787738at2"/>
<dbReference type="GO" id="GO:0008168">
    <property type="term" value="F:methyltransferase activity"/>
    <property type="evidence" value="ECO:0007669"/>
    <property type="project" value="UniProtKB-KW"/>
</dbReference>
<dbReference type="Gene3D" id="3.40.50.150">
    <property type="entry name" value="Vaccinia Virus protein VP39"/>
    <property type="match status" value="1"/>
</dbReference>
<dbReference type="CDD" id="cd02440">
    <property type="entry name" value="AdoMet_MTases"/>
    <property type="match status" value="1"/>
</dbReference>
<dbReference type="Proteomes" id="UP000295096">
    <property type="component" value="Unassembled WGS sequence"/>
</dbReference>
<reference evidence="3 4" key="1">
    <citation type="journal article" date="2016" name="J. Microbiol.">
        <title>Dankookia rubra gen. nov., sp. nov., an alphaproteobacterium isolated from sediment of a shallow stream.</title>
        <authorList>
            <person name="Kim W.H."/>
            <person name="Kim D.H."/>
            <person name="Kang K."/>
            <person name="Ahn T.Y."/>
        </authorList>
    </citation>
    <scope>NUCLEOTIDE SEQUENCE [LARGE SCALE GENOMIC DNA]</scope>
    <source>
        <strain evidence="3 4">JCM30602</strain>
    </source>
</reference>
<sequence length="286" mass="30972">MADGPAQDAGEAGMPRKQGRRQQGAGERGHAPCKPRPPARVNGAGPAIGPLPPRRADLWGPDLRRIAPMTQTTPPPGTLKAAQDVGRDWIEAAYFAEAEPAAEMQWATIILPFLQVEATGIDLSVTMDLAAGRGRNAAKLLPMAGRLHIVDIHASNVALCRARFGEDPRIAYAANDGCSLPVPDATLSFLFCFDAMVHFDSDVVRAYLAEARRALRPGGHAFLHHSNDMSLAGGDFRRHPHWRNTMSLALMRHYAAKEGLLVVRQQPLDWAHDGSDIDGLTLLRAP</sequence>
<dbReference type="SUPFAM" id="SSF53335">
    <property type="entry name" value="S-adenosyl-L-methionine-dependent methyltransferases"/>
    <property type="match status" value="1"/>
</dbReference>
<gene>
    <name evidence="3" type="ORF">E2C06_11730</name>
</gene>
<keyword evidence="3" id="KW-0489">Methyltransferase</keyword>
<evidence type="ECO:0000313" key="3">
    <source>
        <dbReference type="EMBL" id="TDH62527.1"/>
    </source>
</evidence>
<accession>A0A4R5QIU6</accession>
<protein>
    <submittedName>
        <fullName evidence="3">Class I SAM-dependent methyltransferase</fullName>
    </submittedName>
</protein>
<evidence type="ECO:0000259" key="2">
    <source>
        <dbReference type="Pfam" id="PF13649"/>
    </source>
</evidence>
<feature type="region of interest" description="Disordered" evidence="1">
    <location>
        <begin position="1"/>
        <end position="57"/>
    </location>
</feature>
<dbReference type="GO" id="GO:0032259">
    <property type="term" value="P:methylation"/>
    <property type="evidence" value="ECO:0007669"/>
    <property type="project" value="UniProtKB-KW"/>
</dbReference>
<dbReference type="EMBL" id="SMSJ01000011">
    <property type="protein sequence ID" value="TDH62527.1"/>
    <property type="molecule type" value="Genomic_DNA"/>
</dbReference>
<proteinExistence type="predicted"/>
<evidence type="ECO:0000256" key="1">
    <source>
        <dbReference type="SAM" id="MobiDB-lite"/>
    </source>
</evidence>